<evidence type="ECO:0000256" key="8">
    <source>
        <dbReference type="ARBA" id="ARBA00022692"/>
    </source>
</evidence>
<accession>A0A6N9HLE2</accession>
<dbReference type="InterPro" id="IPR003544">
    <property type="entry name" value="Cyt_c_biogenesis_CcmB"/>
</dbReference>
<feature type="transmembrane region" description="Helical" evidence="13">
    <location>
        <begin position="54"/>
        <end position="72"/>
    </location>
</feature>
<dbReference type="PRINTS" id="PR01414">
    <property type="entry name" value="CCMBBIOGNSIS"/>
</dbReference>
<reference evidence="14 15" key="1">
    <citation type="submission" date="2019-12" db="EMBL/GenBank/DDBJ databases">
        <title>Novel species isolated from a subtropical stream in China.</title>
        <authorList>
            <person name="Lu H."/>
        </authorList>
    </citation>
    <scope>NUCLEOTIDE SEQUENCE [LARGE SCALE GENOMIC DNA]</scope>
    <source>
        <strain evidence="14 15">DS3</strain>
    </source>
</reference>
<keyword evidence="5 12" id="KW-0813">Transport</keyword>
<evidence type="ECO:0000256" key="13">
    <source>
        <dbReference type="SAM" id="Phobius"/>
    </source>
</evidence>
<dbReference type="NCBIfam" id="TIGR01190">
    <property type="entry name" value="ccmB"/>
    <property type="match status" value="1"/>
</dbReference>
<feature type="transmembrane region" description="Helical" evidence="13">
    <location>
        <begin position="130"/>
        <end position="154"/>
    </location>
</feature>
<evidence type="ECO:0000256" key="3">
    <source>
        <dbReference type="ARBA" id="ARBA00010544"/>
    </source>
</evidence>
<dbReference type="GO" id="GO:0005886">
    <property type="term" value="C:plasma membrane"/>
    <property type="evidence" value="ECO:0007669"/>
    <property type="project" value="UniProtKB-SubCell"/>
</dbReference>
<keyword evidence="7 12" id="KW-0997">Cell inner membrane</keyword>
<proteinExistence type="inferred from homology"/>
<feature type="transmembrane region" description="Helical" evidence="13">
    <location>
        <begin position="93"/>
        <end position="118"/>
    </location>
</feature>
<dbReference type="GO" id="GO:0015232">
    <property type="term" value="F:heme transmembrane transporter activity"/>
    <property type="evidence" value="ECO:0007669"/>
    <property type="project" value="InterPro"/>
</dbReference>
<feature type="transmembrane region" description="Helical" evidence="13">
    <location>
        <begin position="21"/>
        <end position="42"/>
    </location>
</feature>
<evidence type="ECO:0000256" key="10">
    <source>
        <dbReference type="ARBA" id="ARBA00022989"/>
    </source>
</evidence>
<dbReference type="PIRSF" id="PIRSF002764">
    <property type="entry name" value="CcmB"/>
    <property type="match status" value="1"/>
</dbReference>
<sequence length="222" mass="22843">MLSTSAQLLRRDLLLAMRRRSDALMPLAFFLVVTSLFPLAIGPDSKLLRSVAPGIVWVAALLASLLGLQRLFADDHADGSLEQLLLAGQPLELLVLAKVLAHWLTSGVPLLVLAPLVALQYGLDATALTVLWLGLLLGTPVLSLLGSIGAALALGARGGSVLVALILMPLYIPLLILGSSAVVAAGDGTGSAPHLMLLGALLAASLAATPWATAAALRIAHE</sequence>
<keyword evidence="15" id="KW-1185">Reference proteome</keyword>
<comment type="subcellular location">
    <subcellularLocation>
        <location evidence="2">Cell inner membrane</location>
        <topology evidence="2">Multi-pass membrane protein</topology>
    </subcellularLocation>
</comment>
<organism evidence="14 15">
    <name type="scientific">Pseudoduganella guangdongensis</name>
    <dbReference type="NCBI Taxonomy" id="2692179"/>
    <lineage>
        <taxon>Bacteria</taxon>
        <taxon>Pseudomonadati</taxon>
        <taxon>Pseudomonadota</taxon>
        <taxon>Betaproteobacteria</taxon>
        <taxon>Burkholderiales</taxon>
        <taxon>Oxalobacteraceae</taxon>
        <taxon>Telluria group</taxon>
        <taxon>Pseudoduganella</taxon>
    </lineage>
</organism>
<evidence type="ECO:0000256" key="7">
    <source>
        <dbReference type="ARBA" id="ARBA00022519"/>
    </source>
</evidence>
<evidence type="ECO:0000256" key="11">
    <source>
        <dbReference type="ARBA" id="ARBA00023136"/>
    </source>
</evidence>
<keyword evidence="8 13" id="KW-0812">Transmembrane</keyword>
<evidence type="ECO:0000256" key="1">
    <source>
        <dbReference type="ARBA" id="ARBA00002442"/>
    </source>
</evidence>
<keyword evidence="9 12" id="KW-0201">Cytochrome c-type biogenesis</keyword>
<dbReference type="InterPro" id="IPR026031">
    <property type="entry name" value="Cyt_c_CcmB_bac"/>
</dbReference>
<dbReference type="EMBL" id="WWCJ01000017">
    <property type="protein sequence ID" value="MYN04468.1"/>
    <property type="molecule type" value="Genomic_DNA"/>
</dbReference>
<keyword evidence="11 12" id="KW-0472">Membrane</keyword>
<comment type="caution">
    <text evidence="14">The sequence shown here is derived from an EMBL/GenBank/DDBJ whole genome shotgun (WGS) entry which is preliminary data.</text>
</comment>
<dbReference type="PANTHER" id="PTHR30070:SF1">
    <property type="entry name" value="CYTOCHROME C BIOGENESIS B-RELATED"/>
    <property type="match status" value="1"/>
</dbReference>
<dbReference type="RefSeq" id="WP_161027430.1">
    <property type="nucleotide sequence ID" value="NZ_WWCJ01000017.1"/>
</dbReference>
<feature type="transmembrane region" description="Helical" evidence="13">
    <location>
        <begin position="161"/>
        <end position="183"/>
    </location>
</feature>
<dbReference type="GO" id="GO:0017004">
    <property type="term" value="P:cytochrome complex assembly"/>
    <property type="evidence" value="ECO:0007669"/>
    <property type="project" value="UniProtKB-KW"/>
</dbReference>
<evidence type="ECO:0000256" key="12">
    <source>
        <dbReference type="PIRNR" id="PIRNR002764"/>
    </source>
</evidence>
<comment type="function">
    <text evidence="1 12">Required for the export of heme to the periplasm for the biogenesis of c-type cytochromes.</text>
</comment>
<keyword evidence="10 13" id="KW-1133">Transmembrane helix</keyword>
<dbReference type="Pfam" id="PF03379">
    <property type="entry name" value="CcmB"/>
    <property type="match status" value="1"/>
</dbReference>
<evidence type="ECO:0000313" key="15">
    <source>
        <dbReference type="Proteomes" id="UP000448575"/>
    </source>
</evidence>
<evidence type="ECO:0000256" key="9">
    <source>
        <dbReference type="ARBA" id="ARBA00022748"/>
    </source>
</evidence>
<protein>
    <recommendedName>
        <fullName evidence="4 12">Heme exporter protein B</fullName>
    </recommendedName>
</protein>
<feature type="transmembrane region" description="Helical" evidence="13">
    <location>
        <begin position="195"/>
        <end position="217"/>
    </location>
</feature>
<evidence type="ECO:0000256" key="6">
    <source>
        <dbReference type="ARBA" id="ARBA00022475"/>
    </source>
</evidence>
<evidence type="ECO:0000256" key="2">
    <source>
        <dbReference type="ARBA" id="ARBA00004429"/>
    </source>
</evidence>
<gene>
    <name evidence="14" type="primary">ccmB</name>
    <name evidence="14" type="ORF">GTP41_20460</name>
</gene>
<evidence type="ECO:0000256" key="4">
    <source>
        <dbReference type="ARBA" id="ARBA00016452"/>
    </source>
</evidence>
<dbReference type="PANTHER" id="PTHR30070">
    <property type="entry name" value="HEME EXPORTER PROTEIN B"/>
    <property type="match status" value="1"/>
</dbReference>
<name>A0A6N9HLE2_9BURK</name>
<evidence type="ECO:0000313" key="14">
    <source>
        <dbReference type="EMBL" id="MYN04468.1"/>
    </source>
</evidence>
<dbReference type="GO" id="GO:1903607">
    <property type="term" value="P:cytochrome c biosynthetic process"/>
    <property type="evidence" value="ECO:0007669"/>
    <property type="project" value="TreeGrafter"/>
</dbReference>
<dbReference type="Proteomes" id="UP000448575">
    <property type="component" value="Unassembled WGS sequence"/>
</dbReference>
<comment type="similarity">
    <text evidence="3 12">Belongs to the CcmB/CycW/HelB family.</text>
</comment>
<dbReference type="AlphaFoldDB" id="A0A6N9HLE2"/>
<evidence type="ECO:0000256" key="5">
    <source>
        <dbReference type="ARBA" id="ARBA00022448"/>
    </source>
</evidence>
<keyword evidence="6 12" id="KW-1003">Cell membrane</keyword>